<gene>
    <name evidence="1" type="ORF">F5544_11040</name>
</gene>
<organism evidence="1 2">
    <name type="scientific">Nocardia arthritidis</name>
    <dbReference type="NCBI Taxonomy" id="228602"/>
    <lineage>
        <taxon>Bacteria</taxon>
        <taxon>Bacillati</taxon>
        <taxon>Actinomycetota</taxon>
        <taxon>Actinomycetes</taxon>
        <taxon>Mycobacteriales</taxon>
        <taxon>Nocardiaceae</taxon>
        <taxon>Nocardia</taxon>
    </lineage>
</organism>
<accession>A0A6G9YAN2</accession>
<evidence type="ECO:0000313" key="2">
    <source>
        <dbReference type="Proteomes" id="UP000503540"/>
    </source>
</evidence>
<sequence>MNYIGTFIAVADDCKVDYGKVPVARGPSRSVAQIQYEMLSEHPYTYTQEDVLFESWFARQDLEVSEAEKADMREQFFSKDQPCLRSSPLTRTHGWGLVFDEQGRIALCPKGSPEYDKFVRSKDLEVIKALRSKRA</sequence>
<protein>
    <submittedName>
        <fullName evidence="1">Uncharacterized protein</fullName>
    </submittedName>
</protein>
<dbReference type="AlphaFoldDB" id="A0A6G9YAN2"/>
<proteinExistence type="predicted"/>
<dbReference type="Pfam" id="PF19654">
    <property type="entry name" value="DUF6157"/>
    <property type="match status" value="1"/>
</dbReference>
<dbReference type="KEGG" id="nah:F5544_11040"/>
<reference evidence="1 2" key="1">
    <citation type="journal article" date="2019" name="ACS Chem. Biol.">
        <title>Identification and Mobilization of a Cryptic Antibiotic Biosynthesis Gene Locus from a Human-Pathogenic Nocardia Isolate.</title>
        <authorList>
            <person name="Herisse M."/>
            <person name="Ishida K."/>
            <person name="Porter J.L."/>
            <person name="Howden B."/>
            <person name="Hertweck C."/>
            <person name="Stinear T.P."/>
            <person name="Pidot S.J."/>
        </authorList>
    </citation>
    <scope>NUCLEOTIDE SEQUENCE [LARGE SCALE GENOMIC DNA]</scope>
    <source>
        <strain evidence="1 2">AUSMDU00012717</strain>
    </source>
</reference>
<dbReference type="RefSeq" id="WP_167473127.1">
    <property type="nucleotide sequence ID" value="NZ_CP046172.1"/>
</dbReference>
<dbReference type="Proteomes" id="UP000503540">
    <property type="component" value="Chromosome"/>
</dbReference>
<dbReference type="EMBL" id="CP046172">
    <property type="protein sequence ID" value="QIS10103.1"/>
    <property type="molecule type" value="Genomic_DNA"/>
</dbReference>
<name>A0A6G9YAN2_9NOCA</name>
<keyword evidence="2" id="KW-1185">Reference proteome</keyword>
<dbReference type="InterPro" id="IPR046155">
    <property type="entry name" value="DUF6157"/>
</dbReference>
<evidence type="ECO:0000313" key="1">
    <source>
        <dbReference type="EMBL" id="QIS10103.1"/>
    </source>
</evidence>